<dbReference type="Gene3D" id="3.90.1720.10">
    <property type="entry name" value="endopeptidase domain like (from Nostoc punctiforme)"/>
    <property type="match status" value="1"/>
</dbReference>
<keyword evidence="3" id="KW-1185">Reference proteome</keyword>
<dbReference type="eggNOG" id="COG3409">
    <property type="taxonomic scope" value="Bacteria"/>
</dbReference>
<dbReference type="InterPro" id="IPR013423">
    <property type="entry name" value="CHP02594"/>
</dbReference>
<sequence length="182" mass="20292">MGFEPAWLRIAWQELGVKGAPETSDNLRIVEYLEATPLGRPGNENNETPWCCGFVNWVLKQAGIESRTNSAWARSWLNWGVAADEPIPGTIAVFSRKANAGHVGFYLAEDATRIQVLGGNQGNAATIAWFPKANLLGYRERQGWTVPTRKSCLWLSGPYLLSPLQWWGIILVARRGVPRKMN</sequence>
<accession>F2NG87</accession>
<dbReference type="NCBIfam" id="TIGR02594">
    <property type="entry name" value="TIGR02594 family protein"/>
    <property type="match status" value="1"/>
</dbReference>
<dbReference type="Pfam" id="PF05257">
    <property type="entry name" value="CHAP"/>
    <property type="match status" value="1"/>
</dbReference>
<dbReference type="STRING" id="880072.Desac_0614"/>
<gene>
    <name evidence="2" type="ordered locus">Desac_0614</name>
</gene>
<name>F2NG87_DESAR</name>
<dbReference type="KEGG" id="dao:Desac_0614"/>
<evidence type="ECO:0000313" key="3">
    <source>
        <dbReference type="Proteomes" id="UP000000483"/>
    </source>
</evidence>
<evidence type="ECO:0000313" key="2">
    <source>
        <dbReference type="EMBL" id="AEB08500.1"/>
    </source>
</evidence>
<evidence type="ECO:0000259" key="1">
    <source>
        <dbReference type="Pfam" id="PF05257"/>
    </source>
</evidence>
<dbReference type="InterPro" id="IPR038765">
    <property type="entry name" value="Papain-like_cys_pep_sf"/>
</dbReference>
<organism evidence="2 3">
    <name type="scientific">Desulfobacca acetoxidans (strain ATCC 700848 / DSM 11109 / ASRB2)</name>
    <dbReference type="NCBI Taxonomy" id="880072"/>
    <lineage>
        <taxon>Bacteria</taxon>
        <taxon>Pseudomonadati</taxon>
        <taxon>Thermodesulfobacteriota</taxon>
        <taxon>Desulfobaccia</taxon>
        <taxon>Desulfobaccales</taxon>
        <taxon>Desulfobaccaceae</taxon>
        <taxon>Desulfobacca</taxon>
    </lineage>
</organism>
<dbReference type="RefSeq" id="WP_013705613.1">
    <property type="nucleotide sequence ID" value="NC_015388.1"/>
</dbReference>
<dbReference type="AlphaFoldDB" id="F2NG87"/>
<dbReference type="SUPFAM" id="SSF54001">
    <property type="entry name" value="Cysteine proteinases"/>
    <property type="match status" value="1"/>
</dbReference>
<protein>
    <recommendedName>
        <fullName evidence="1">Peptidase C51 domain-containing protein</fullName>
    </recommendedName>
</protein>
<proteinExistence type="predicted"/>
<dbReference type="InterPro" id="IPR007921">
    <property type="entry name" value="CHAP_dom"/>
</dbReference>
<dbReference type="HOGENOM" id="CLU_100188_2_0_7"/>
<reference evidence="3" key="2">
    <citation type="submission" date="2011-03" db="EMBL/GenBank/DDBJ databases">
        <title>The complete genome of Desulfobacca acetoxidans DSM 11109.</title>
        <authorList>
            <consortium name="US DOE Joint Genome Institute (JGI-PGF)"/>
            <person name="Lucas S."/>
            <person name="Copeland A."/>
            <person name="Lapidus A."/>
            <person name="Bruce D."/>
            <person name="Goodwin L."/>
            <person name="Pitluck S."/>
            <person name="Peters L."/>
            <person name="Kyrpides N."/>
            <person name="Mavromatis K."/>
            <person name="Ivanova N."/>
            <person name="Ovchinnikova G."/>
            <person name="Teshima H."/>
            <person name="Detter J.C."/>
            <person name="Han C."/>
            <person name="Land M."/>
            <person name="Hauser L."/>
            <person name="Markowitz V."/>
            <person name="Cheng J.-F."/>
            <person name="Hugenholtz P."/>
            <person name="Woyke T."/>
            <person name="Wu D."/>
            <person name="Spring S."/>
            <person name="Schueler E."/>
            <person name="Brambilla E."/>
            <person name="Klenk H.-P."/>
            <person name="Eisen J.A."/>
        </authorList>
    </citation>
    <scope>NUCLEOTIDE SEQUENCE [LARGE SCALE GENOMIC DNA]</scope>
    <source>
        <strain evidence="3">ATCC 700848 / DSM 11109 / ASRB2</strain>
    </source>
</reference>
<reference evidence="2 3" key="1">
    <citation type="journal article" date="2011" name="Stand. Genomic Sci.">
        <title>Complete genome sequence of the acetate-degrading sulfate reducer Desulfobacca acetoxidans type strain (ASRB2).</title>
        <authorList>
            <person name="Goker M."/>
            <person name="Teshima H."/>
            <person name="Lapidus A."/>
            <person name="Nolan M."/>
            <person name="Lucas S."/>
            <person name="Hammon N."/>
            <person name="Deshpande S."/>
            <person name="Cheng J.F."/>
            <person name="Tapia R."/>
            <person name="Han C."/>
            <person name="Goodwin L."/>
            <person name="Pitluck S."/>
            <person name="Huntemann M."/>
            <person name="Liolios K."/>
            <person name="Ivanova N."/>
            <person name="Pagani I."/>
            <person name="Mavromatis K."/>
            <person name="Ovchinikova G."/>
            <person name="Pati A."/>
            <person name="Chen A."/>
            <person name="Palaniappan K."/>
            <person name="Land M."/>
            <person name="Hauser L."/>
            <person name="Brambilla E.M."/>
            <person name="Rohde M."/>
            <person name="Spring S."/>
            <person name="Detter J.C."/>
            <person name="Woyke T."/>
            <person name="Bristow J."/>
            <person name="Eisen J.A."/>
            <person name="Markowitz V."/>
            <person name="Hugenholtz P."/>
            <person name="Kyrpides N.C."/>
            <person name="Klenk H.P."/>
        </authorList>
    </citation>
    <scope>NUCLEOTIDE SEQUENCE [LARGE SCALE GENOMIC DNA]</scope>
    <source>
        <strain evidence="3">ATCC 700848 / DSM 11109 / ASRB2</strain>
    </source>
</reference>
<feature type="domain" description="Peptidase C51" evidence="1">
    <location>
        <begin position="45"/>
        <end position="120"/>
    </location>
</feature>
<dbReference type="Proteomes" id="UP000000483">
    <property type="component" value="Chromosome"/>
</dbReference>
<dbReference type="EMBL" id="CP002629">
    <property type="protein sequence ID" value="AEB08500.1"/>
    <property type="molecule type" value="Genomic_DNA"/>
</dbReference>